<evidence type="ECO:0000256" key="2">
    <source>
        <dbReference type="ARBA" id="ARBA00022741"/>
    </source>
</evidence>
<dbReference type="AlphaFoldDB" id="A0A4V3WBP4"/>
<keyword evidence="3" id="KW-0067">ATP-binding</keyword>
<evidence type="ECO:0000259" key="10">
    <source>
        <dbReference type="PROSITE" id="PS50110"/>
    </source>
</evidence>
<reference evidence="11 12" key="1">
    <citation type="submission" date="2019-04" db="EMBL/GenBank/DDBJ databases">
        <title>Azoarcus nasutitermitis sp. nov. isolated from termite nest.</title>
        <authorList>
            <person name="Lin S.-Y."/>
            <person name="Hameed A."/>
            <person name="Hsu Y.-H."/>
            <person name="Young C.-C."/>
        </authorList>
    </citation>
    <scope>NUCLEOTIDE SEQUENCE [LARGE SCALE GENOMIC DNA]</scope>
    <source>
        <strain evidence="11 12">CC-YHH838</strain>
    </source>
</reference>
<keyword evidence="6" id="KW-0238">DNA-binding</keyword>
<evidence type="ECO:0000313" key="12">
    <source>
        <dbReference type="Proteomes" id="UP000308430"/>
    </source>
</evidence>
<dbReference type="GO" id="GO:0043565">
    <property type="term" value="F:sequence-specific DNA binding"/>
    <property type="evidence" value="ECO:0007669"/>
    <property type="project" value="InterPro"/>
</dbReference>
<evidence type="ECO:0000313" key="11">
    <source>
        <dbReference type="EMBL" id="THF63983.1"/>
    </source>
</evidence>
<proteinExistence type="predicted"/>
<dbReference type="PROSITE" id="PS50045">
    <property type="entry name" value="SIGMA54_INTERACT_4"/>
    <property type="match status" value="1"/>
</dbReference>
<dbReference type="InterPro" id="IPR025944">
    <property type="entry name" value="Sigma_54_int_dom_CS"/>
</dbReference>
<dbReference type="InterPro" id="IPR002197">
    <property type="entry name" value="HTH_Fis"/>
</dbReference>
<organism evidence="11 12">
    <name type="scientific">Pseudothauera nasutitermitis</name>
    <dbReference type="NCBI Taxonomy" id="2565930"/>
    <lineage>
        <taxon>Bacteria</taxon>
        <taxon>Pseudomonadati</taxon>
        <taxon>Pseudomonadota</taxon>
        <taxon>Betaproteobacteria</taxon>
        <taxon>Rhodocyclales</taxon>
        <taxon>Zoogloeaceae</taxon>
        <taxon>Pseudothauera</taxon>
    </lineage>
</organism>
<evidence type="ECO:0000256" key="6">
    <source>
        <dbReference type="ARBA" id="ARBA00023125"/>
    </source>
</evidence>
<dbReference type="OrthoDB" id="9802388at2"/>
<keyword evidence="12" id="KW-1185">Reference proteome</keyword>
<dbReference type="EMBL" id="SSOC01000005">
    <property type="protein sequence ID" value="THF63983.1"/>
    <property type="molecule type" value="Genomic_DNA"/>
</dbReference>
<name>A0A4V3WBP4_9RHOO</name>
<comment type="caution">
    <text evidence="11">The sequence shown here is derived from an EMBL/GenBank/DDBJ whole genome shotgun (WGS) entry which is preliminary data.</text>
</comment>
<dbReference type="PROSITE" id="PS50110">
    <property type="entry name" value="RESPONSE_REGULATORY"/>
    <property type="match status" value="1"/>
</dbReference>
<accession>A0A4V3WBP4</accession>
<dbReference type="CDD" id="cd00009">
    <property type="entry name" value="AAA"/>
    <property type="match status" value="1"/>
</dbReference>
<dbReference type="InterPro" id="IPR009057">
    <property type="entry name" value="Homeodomain-like_sf"/>
</dbReference>
<dbReference type="Proteomes" id="UP000308430">
    <property type="component" value="Unassembled WGS sequence"/>
</dbReference>
<evidence type="ECO:0000256" key="3">
    <source>
        <dbReference type="ARBA" id="ARBA00022840"/>
    </source>
</evidence>
<dbReference type="CDD" id="cd17549">
    <property type="entry name" value="REC_DctD-like"/>
    <property type="match status" value="1"/>
</dbReference>
<dbReference type="Gene3D" id="3.40.50.300">
    <property type="entry name" value="P-loop containing nucleotide triphosphate hydrolases"/>
    <property type="match status" value="1"/>
</dbReference>
<dbReference type="GO" id="GO:0005524">
    <property type="term" value="F:ATP binding"/>
    <property type="evidence" value="ECO:0007669"/>
    <property type="project" value="UniProtKB-KW"/>
</dbReference>
<keyword evidence="4" id="KW-0902">Two-component regulatory system</keyword>
<dbReference type="PROSITE" id="PS00676">
    <property type="entry name" value="SIGMA54_INTERACT_2"/>
    <property type="match status" value="1"/>
</dbReference>
<dbReference type="PANTHER" id="PTHR32071">
    <property type="entry name" value="TRANSCRIPTIONAL REGULATORY PROTEIN"/>
    <property type="match status" value="1"/>
</dbReference>
<evidence type="ECO:0000256" key="1">
    <source>
        <dbReference type="ARBA" id="ARBA00022553"/>
    </source>
</evidence>
<dbReference type="InterPro" id="IPR002078">
    <property type="entry name" value="Sigma_54_int"/>
</dbReference>
<dbReference type="FunFam" id="3.40.50.2300:FF:000018">
    <property type="entry name" value="DNA-binding transcriptional regulator NtrC"/>
    <property type="match status" value="1"/>
</dbReference>
<feature type="domain" description="Sigma-54 factor interaction" evidence="9">
    <location>
        <begin position="145"/>
        <end position="374"/>
    </location>
</feature>
<dbReference type="SUPFAM" id="SSF46689">
    <property type="entry name" value="Homeodomain-like"/>
    <property type="match status" value="1"/>
</dbReference>
<dbReference type="Gene3D" id="1.10.10.60">
    <property type="entry name" value="Homeodomain-like"/>
    <property type="match status" value="1"/>
</dbReference>
<sequence>MSESPTVLFVDDEAAMRAAVGQWLGLAGFRVQACGDGAQALARLHADFDGVLVTDLKMPGMDGIDLLRQALALDADLPVVVITGHGGVEKAVEAMRLGAYDFIEKPFAPERFVEVLRRAAEKRRLTLENRRLRREVGARELEHVLLGTSTAAQALRGAVAELAAADVGVVLVGETGTGKDLVARCLHDFGPRRDGRYVAINCAAVPESMVESELFGHEAGAFTGAARARCGKLEHAHGGTLFLDEIESMPLAMQAKMLRALQERSIERLGSNRAIAVDARVIAASKRDLREAGARGEFRADLYYRLSVVELRIPPLRERPEDIALLFEFFASSAARAHGREPRPVGGALLGELLSHPWPGNVRELRNAAERHALGLGGVLLAGFGAEDARPSAAGASLVQQMECFERQVIERALAECGGRIHDVMAHLDLPRRTLNEKMARYGLERARYLEAERSEH</sequence>
<dbReference type="PANTHER" id="PTHR32071:SF57">
    <property type="entry name" value="C4-DICARBOXYLATE TRANSPORT TRANSCRIPTIONAL REGULATORY PROTEIN DCTD"/>
    <property type="match status" value="1"/>
</dbReference>
<dbReference type="SUPFAM" id="SSF52172">
    <property type="entry name" value="CheY-like"/>
    <property type="match status" value="1"/>
</dbReference>
<dbReference type="GO" id="GO:0006355">
    <property type="term" value="P:regulation of DNA-templated transcription"/>
    <property type="evidence" value="ECO:0007669"/>
    <property type="project" value="InterPro"/>
</dbReference>
<dbReference type="Pfam" id="PF25601">
    <property type="entry name" value="AAA_lid_14"/>
    <property type="match status" value="1"/>
</dbReference>
<keyword evidence="1 8" id="KW-0597">Phosphoprotein</keyword>
<evidence type="ECO:0000256" key="7">
    <source>
        <dbReference type="ARBA" id="ARBA00023163"/>
    </source>
</evidence>
<dbReference type="FunFam" id="3.40.50.300:FF:000006">
    <property type="entry name" value="DNA-binding transcriptional regulator NtrC"/>
    <property type="match status" value="1"/>
</dbReference>
<evidence type="ECO:0000256" key="4">
    <source>
        <dbReference type="ARBA" id="ARBA00023012"/>
    </source>
</evidence>
<dbReference type="SMART" id="SM00448">
    <property type="entry name" value="REC"/>
    <property type="match status" value="1"/>
</dbReference>
<evidence type="ECO:0000256" key="8">
    <source>
        <dbReference type="PROSITE-ProRule" id="PRU00169"/>
    </source>
</evidence>
<dbReference type="InterPro" id="IPR027417">
    <property type="entry name" value="P-loop_NTPase"/>
</dbReference>
<dbReference type="PROSITE" id="PS00675">
    <property type="entry name" value="SIGMA54_INTERACT_1"/>
    <property type="match status" value="1"/>
</dbReference>
<feature type="modified residue" description="4-aspartylphosphate" evidence="8">
    <location>
        <position position="55"/>
    </location>
</feature>
<keyword evidence="2" id="KW-0547">Nucleotide-binding</keyword>
<dbReference type="InterPro" id="IPR025662">
    <property type="entry name" value="Sigma_54_int_dom_ATP-bd_1"/>
</dbReference>
<gene>
    <name evidence="11" type="ORF">E6C76_15555</name>
</gene>
<protein>
    <submittedName>
        <fullName evidence="11">Sigma-54-dependent Fis family transcriptional regulator</fullName>
    </submittedName>
</protein>
<evidence type="ECO:0000256" key="5">
    <source>
        <dbReference type="ARBA" id="ARBA00023015"/>
    </source>
</evidence>
<feature type="domain" description="Response regulatory" evidence="10">
    <location>
        <begin position="6"/>
        <end position="120"/>
    </location>
</feature>
<dbReference type="RefSeq" id="WP_136349140.1">
    <property type="nucleotide sequence ID" value="NZ_SSOC01000005.1"/>
</dbReference>
<evidence type="ECO:0000259" key="9">
    <source>
        <dbReference type="PROSITE" id="PS50045"/>
    </source>
</evidence>
<dbReference type="InterPro" id="IPR058031">
    <property type="entry name" value="AAA_lid_NorR"/>
</dbReference>
<dbReference type="SUPFAM" id="SSF52540">
    <property type="entry name" value="P-loop containing nucleoside triphosphate hydrolases"/>
    <property type="match status" value="1"/>
</dbReference>
<dbReference type="InterPro" id="IPR001789">
    <property type="entry name" value="Sig_transdc_resp-reg_receiver"/>
</dbReference>
<dbReference type="GO" id="GO:0000160">
    <property type="term" value="P:phosphorelay signal transduction system"/>
    <property type="evidence" value="ECO:0007669"/>
    <property type="project" value="UniProtKB-KW"/>
</dbReference>
<dbReference type="InterPro" id="IPR025943">
    <property type="entry name" value="Sigma_54_int_dom_ATP-bd_2"/>
</dbReference>
<dbReference type="Pfam" id="PF00158">
    <property type="entry name" value="Sigma54_activat"/>
    <property type="match status" value="1"/>
</dbReference>
<dbReference type="InterPro" id="IPR011006">
    <property type="entry name" value="CheY-like_superfamily"/>
</dbReference>
<keyword evidence="7" id="KW-0804">Transcription</keyword>
<dbReference type="InterPro" id="IPR003593">
    <property type="entry name" value="AAA+_ATPase"/>
</dbReference>
<dbReference type="Gene3D" id="1.10.8.60">
    <property type="match status" value="1"/>
</dbReference>
<dbReference type="Pfam" id="PF00072">
    <property type="entry name" value="Response_reg"/>
    <property type="match status" value="1"/>
</dbReference>
<dbReference type="Gene3D" id="3.40.50.2300">
    <property type="match status" value="1"/>
</dbReference>
<dbReference type="Pfam" id="PF02954">
    <property type="entry name" value="HTH_8"/>
    <property type="match status" value="1"/>
</dbReference>
<dbReference type="SMART" id="SM00382">
    <property type="entry name" value="AAA"/>
    <property type="match status" value="1"/>
</dbReference>
<keyword evidence="5" id="KW-0805">Transcription regulation</keyword>
<dbReference type="PROSITE" id="PS00688">
    <property type="entry name" value="SIGMA54_INTERACT_3"/>
    <property type="match status" value="1"/>
</dbReference>